<protein>
    <submittedName>
        <fullName evidence="1">MAT1 domain-containing protein</fullName>
    </submittedName>
</protein>
<name>A0A0N4X286_HAEPC</name>
<reference evidence="1" key="1">
    <citation type="submission" date="2017-02" db="UniProtKB">
        <authorList>
            <consortium name="WormBaseParasite"/>
        </authorList>
    </citation>
    <scope>IDENTIFICATION</scope>
</reference>
<organism evidence="1">
    <name type="scientific">Haemonchus placei</name>
    <name type="common">Barber's pole worm</name>
    <dbReference type="NCBI Taxonomy" id="6290"/>
    <lineage>
        <taxon>Eukaryota</taxon>
        <taxon>Metazoa</taxon>
        <taxon>Ecdysozoa</taxon>
        <taxon>Nematoda</taxon>
        <taxon>Chromadorea</taxon>
        <taxon>Rhabditida</taxon>
        <taxon>Rhabditina</taxon>
        <taxon>Rhabditomorpha</taxon>
        <taxon>Strongyloidea</taxon>
        <taxon>Trichostrongylidae</taxon>
        <taxon>Haemonchus</taxon>
    </lineage>
</organism>
<dbReference type="OMA" id="HRSFANW"/>
<evidence type="ECO:0000313" key="1">
    <source>
        <dbReference type="WBParaSite" id="HPLM_0001846701-mRNA-1"/>
    </source>
</evidence>
<sequence>LEHVASLASEWEDSVIDNIDEEYKRLVEHLYDSARKTESTSSQETTSKTFELMRQRGITRATGNRQQTFDFAMPCREPIEKNLKERRAAIMDKAAEAGKNICKSRWSFANYKTKMTPLRRPDGTVTASQRTTEKVIYDFYSHLFEPRLPANPPF</sequence>
<proteinExistence type="predicted"/>
<dbReference type="AlphaFoldDB" id="A0A0N4X286"/>
<accession>A0A0N4X286</accession>
<dbReference type="WBParaSite" id="HPLM_0001846701-mRNA-1">
    <property type="protein sequence ID" value="HPLM_0001846701-mRNA-1"/>
    <property type="gene ID" value="HPLM_0001846701"/>
</dbReference>